<evidence type="ECO:0000313" key="1">
    <source>
        <dbReference type="EMBL" id="CAI9924474.1"/>
    </source>
</evidence>
<dbReference type="Proteomes" id="UP001642409">
    <property type="component" value="Unassembled WGS sequence"/>
</dbReference>
<organism evidence="1">
    <name type="scientific">Hexamita inflata</name>
    <dbReference type="NCBI Taxonomy" id="28002"/>
    <lineage>
        <taxon>Eukaryota</taxon>
        <taxon>Metamonada</taxon>
        <taxon>Diplomonadida</taxon>
        <taxon>Hexamitidae</taxon>
        <taxon>Hexamitinae</taxon>
        <taxon>Hexamita</taxon>
    </lineage>
</organism>
<reference evidence="3 5" key="2">
    <citation type="submission" date="2024-07" db="EMBL/GenBank/DDBJ databases">
        <authorList>
            <person name="Akdeniz Z."/>
        </authorList>
    </citation>
    <scope>NUCLEOTIDE SEQUENCE [LARGE SCALE GENOMIC DNA]</scope>
</reference>
<name>A0AA86TP69_9EUKA</name>
<reference evidence="1" key="1">
    <citation type="submission" date="2023-06" db="EMBL/GenBank/DDBJ databases">
        <authorList>
            <person name="Kurt Z."/>
        </authorList>
    </citation>
    <scope>NUCLEOTIDE SEQUENCE</scope>
</reference>
<comment type="caution">
    <text evidence="1">The sequence shown here is derived from an EMBL/GenBank/DDBJ whole genome shotgun (WGS) entry which is preliminary data.</text>
</comment>
<dbReference type="AlphaFoldDB" id="A0AA86TP69"/>
<gene>
    <name evidence="1" type="ORF">HINF_LOCUS12119</name>
    <name evidence="2" type="ORF">HINF_LOCUS59465</name>
    <name evidence="3" type="ORF">HINF_LOCUS59842</name>
    <name evidence="4" type="ORF">HINF_LOCUS72031</name>
</gene>
<evidence type="ECO:0000313" key="4">
    <source>
        <dbReference type="EMBL" id="CAL6103200.1"/>
    </source>
</evidence>
<proteinExistence type="predicted"/>
<accession>A0AA86TP69</accession>
<dbReference type="EMBL" id="CATOUU010000314">
    <property type="protein sequence ID" value="CAI9924474.1"/>
    <property type="molecule type" value="Genomic_DNA"/>
</dbReference>
<keyword evidence="5" id="KW-1185">Reference proteome</keyword>
<evidence type="ECO:0000313" key="2">
    <source>
        <dbReference type="EMBL" id="CAI9971820.1"/>
    </source>
</evidence>
<evidence type="ECO:0000313" key="3">
    <source>
        <dbReference type="EMBL" id="CAL6080388.1"/>
    </source>
</evidence>
<protein>
    <submittedName>
        <fullName evidence="3">Hypothetical_protein</fullName>
    </submittedName>
</protein>
<evidence type="ECO:0000313" key="5">
    <source>
        <dbReference type="Proteomes" id="UP001642409"/>
    </source>
</evidence>
<dbReference type="EMBL" id="CATOUU010001098">
    <property type="protein sequence ID" value="CAI9971820.1"/>
    <property type="molecule type" value="Genomic_DNA"/>
</dbReference>
<dbReference type="EMBL" id="CAXDID020000563">
    <property type="protein sequence ID" value="CAL6103200.1"/>
    <property type="molecule type" value="Genomic_DNA"/>
</dbReference>
<sequence>MNIIPQLRRNMLMQQNQQLAYNETEKIMRQSGQLDQILNNCLQQLKAYVLANHFSLQFQYYFNENIDIDDDVDTVEVDLKSCLNRILGNVNENDFYITMCCDRLCISKILIDVLNKLMEDCQNAQDQILDMVDTIILILMKLTSYSMLNCFQLVNCDVRQVIEQIVQKPYLQTSNIHSRLNILCSHLLSTDIRFLGQLDPNIINYFLSKTTEASAFLYQHLLRSNYIDNSVFDFFIRSVQSPNDKIQQSVVQIFGQPELLCDQHVYELITMFPDVISKCKSTYFSLFVKYLLESNKLTVEVVQAYTATNQPLTQLLAQQPEFQKIILQQFKLKINEKSQKETDQTINLLLTLEDELMNPANDEMRTKMSGKLEKFVKKYLEVFQLSQTCFDLLLMIAEQFQSVNLKQFERDIKQCDFEGRESLLEIINVL</sequence>
<dbReference type="EMBL" id="CAXDID020000346">
    <property type="protein sequence ID" value="CAL6080388.1"/>
    <property type="molecule type" value="Genomic_DNA"/>
</dbReference>